<gene>
    <name evidence="1" type="ORF">BpHYR1_050398</name>
</gene>
<dbReference type="OrthoDB" id="425619at2759"/>
<protein>
    <submittedName>
        <fullName evidence="1">Uncharacterized protein</fullName>
    </submittedName>
</protein>
<dbReference type="Pfam" id="PF08284">
    <property type="entry name" value="RVP_2"/>
    <property type="match status" value="1"/>
</dbReference>
<accession>A0A3M7SCJ3</accession>
<dbReference type="Gene3D" id="1.10.340.70">
    <property type="match status" value="1"/>
</dbReference>
<keyword evidence="2" id="KW-1185">Reference proteome</keyword>
<evidence type="ECO:0000313" key="2">
    <source>
        <dbReference type="Proteomes" id="UP000276133"/>
    </source>
</evidence>
<dbReference type="STRING" id="10195.A0A3M7SCJ3"/>
<organism evidence="1 2">
    <name type="scientific">Brachionus plicatilis</name>
    <name type="common">Marine rotifer</name>
    <name type="synonym">Brachionus muelleri</name>
    <dbReference type="NCBI Taxonomy" id="10195"/>
    <lineage>
        <taxon>Eukaryota</taxon>
        <taxon>Metazoa</taxon>
        <taxon>Spiralia</taxon>
        <taxon>Gnathifera</taxon>
        <taxon>Rotifera</taxon>
        <taxon>Eurotatoria</taxon>
        <taxon>Monogononta</taxon>
        <taxon>Pseudotrocha</taxon>
        <taxon>Ploima</taxon>
        <taxon>Brachionidae</taxon>
        <taxon>Brachionus</taxon>
    </lineage>
</organism>
<reference evidence="1 2" key="1">
    <citation type="journal article" date="2018" name="Sci. Rep.">
        <title>Genomic signatures of local adaptation to the degree of environmental predictability in rotifers.</title>
        <authorList>
            <person name="Franch-Gras L."/>
            <person name="Hahn C."/>
            <person name="Garcia-Roger E.M."/>
            <person name="Carmona M.J."/>
            <person name="Serra M."/>
            <person name="Gomez A."/>
        </authorList>
    </citation>
    <scope>NUCLEOTIDE SEQUENCE [LARGE SCALE GENOMIC DNA]</scope>
    <source>
        <strain evidence="1">HYR1</strain>
    </source>
</reference>
<dbReference type="AlphaFoldDB" id="A0A3M7SCJ3"/>
<name>A0A3M7SCJ3_BRAPC</name>
<dbReference type="SUPFAM" id="SSF50630">
    <property type="entry name" value="Acid proteases"/>
    <property type="match status" value="1"/>
</dbReference>
<dbReference type="EMBL" id="REGN01001663">
    <property type="protein sequence ID" value="RNA33258.1"/>
    <property type="molecule type" value="Genomic_DNA"/>
</dbReference>
<dbReference type="InterPro" id="IPR021109">
    <property type="entry name" value="Peptidase_aspartic_dom_sf"/>
</dbReference>
<dbReference type="CDD" id="cd00303">
    <property type="entry name" value="retropepsin_like"/>
    <property type="match status" value="1"/>
</dbReference>
<evidence type="ECO:0000313" key="1">
    <source>
        <dbReference type="EMBL" id="RNA33258.1"/>
    </source>
</evidence>
<dbReference type="Gene3D" id="2.40.70.10">
    <property type="entry name" value="Acid Proteases"/>
    <property type="match status" value="1"/>
</dbReference>
<sequence length="346" mass="39633">MLELKTSFLEQRVNLIRVNGLAKLTGTKNGCTLSMLVDGGASHSFINMNVLPKQTFEQIENGSSGLDVVKREYSLEMATETRKISCFIGRFLIKIDKWIGEKLLVVSRDLSSEECILGRDFLKKNRVLVDHFSEKILIRLESGVPKACVNRVNCFVKQATNIEQYSEKLIYAKFGKMELNRNMIFESSTALNSRGVRFACSLHKVEKKTDRIVVSTLNATTDTVKLEPNEIVGYLEEAAVFEDYGEMFPEAKVEVEKQELALNRTELEPRETKCLRLIDGVLVVRSNGRSDRVVVPNHAVQYLLRIYNDYELSGHRSFEKIYEPMESNFFGFGMRKRTIEYLKQKI</sequence>
<dbReference type="Proteomes" id="UP000276133">
    <property type="component" value="Unassembled WGS sequence"/>
</dbReference>
<comment type="caution">
    <text evidence="1">The sequence shown here is derived from an EMBL/GenBank/DDBJ whole genome shotgun (WGS) entry which is preliminary data.</text>
</comment>
<proteinExistence type="predicted"/>